<evidence type="ECO:0000313" key="3">
    <source>
        <dbReference type="EMBL" id="MBF4163401.1"/>
    </source>
</evidence>
<dbReference type="AlphaFoldDB" id="A0A930Y8T3"/>
<dbReference type="EMBL" id="JADIVZ010000011">
    <property type="protein sequence ID" value="MBF4163401.1"/>
    <property type="molecule type" value="Genomic_DNA"/>
</dbReference>
<feature type="region of interest" description="Disordered" evidence="1">
    <location>
        <begin position="34"/>
        <end position="55"/>
    </location>
</feature>
<reference evidence="3" key="1">
    <citation type="submission" date="2020-11" db="EMBL/GenBank/DDBJ databases">
        <title>Nocardioides sp. CBS4Y-1, whole genome shotgun sequence.</title>
        <authorList>
            <person name="Tuo L."/>
        </authorList>
    </citation>
    <scope>NUCLEOTIDE SEQUENCE</scope>
    <source>
        <strain evidence="3">CBS4Y-1</strain>
    </source>
</reference>
<sequence>MSHAAPTHARGRSIVARAAAAFAVLLVVAGCSTDDAESDDPSERTSRAAVEAAPEVGSCRDLDADAVAQPSNDSASIDCAEQHTAETIAVEAFPALFDDAAYDDARLGEHVFPVCSKAFQKHLRADDSAVMRTVLSWAWFRPDEQAWDDGARWFRCDLIGGNDALTDYLPLPEKTKKLLEGRPPDEWMVCADGKSMSSTKVVCSQPHTWRAVTTIKVGEEKDPYPGDRIVEVTSRDYCSDSVGAWLGYPDSYDFGYTYFKQSEWDVGVRRSVCWARTHQ</sequence>
<dbReference type="InterPro" id="IPR026004">
    <property type="entry name" value="Septum_form"/>
</dbReference>
<evidence type="ECO:0000256" key="1">
    <source>
        <dbReference type="SAM" id="MobiDB-lite"/>
    </source>
</evidence>
<dbReference type="Proteomes" id="UP000656804">
    <property type="component" value="Unassembled WGS sequence"/>
</dbReference>
<name>A0A930Y8T3_9ACTN</name>
<protein>
    <submittedName>
        <fullName evidence="3">Septum formation family protein</fullName>
    </submittedName>
</protein>
<gene>
    <name evidence="3" type="ORF">ISG29_17045</name>
</gene>
<keyword evidence="4" id="KW-1185">Reference proteome</keyword>
<proteinExistence type="predicted"/>
<accession>A0A930Y8T3</accession>
<dbReference type="RefSeq" id="WP_194504660.1">
    <property type="nucleotide sequence ID" value="NZ_JADIVZ010000011.1"/>
</dbReference>
<evidence type="ECO:0000259" key="2">
    <source>
        <dbReference type="Pfam" id="PF13845"/>
    </source>
</evidence>
<evidence type="ECO:0000313" key="4">
    <source>
        <dbReference type="Proteomes" id="UP000656804"/>
    </source>
</evidence>
<comment type="caution">
    <text evidence="3">The sequence shown here is derived from an EMBL/GenBank/DDBJ whole genome shotgun (WGS) entry which is preliminary data.</text>
</comment>
<feature type="domain" description="Septum formation-related" evidence="2">
    <location>
        <begin position="57"/>
        <end position="273"/>
    </location>
</feature>
<dbReference type="Pfam" id="PF13845">
    <property type="entry name" value="Septum_form"/>
    <property type="match status" value="1"/>
</dbReference>
<organism evidence="3 4">
    <name type="scientific">Nocardioides acrostichi</name>
    <dbReference type="NCBI Taxonomy" id="2784339"/>
    <lineage>
        <taxon>Bacteria</taxon>
        <taxon>Bacillati</taxon>
        <taxon>Actinomycetota</taxon>
        <taxon>Actinomycetes</taxon>
        <taxon>Propionibacteriales</taxon>
        <taxon>Nocardioidaceae</taxon>
        <taxon>Nocardioides</taxon>
    </lineage>
</organism>